<dbReference type="PROSITE" id="PS50075">
    <property type="entry name" value="CARRIER"/>
    <property type="match status" value="1"/>
</dbReference>
<keyword evidence="2" id="KW-0597">Phosphoprotein</keyword>
<keyword evidence="1" id="KW-0596">Phosphopantetheine</keyword>
<comment type="caution">
    <text evidence="5">The sequence shown here is derived from an EMBL/GenBank/DDBJ whole genome shotgun (WGS) entry which is preliminary data.</text>
</comment>
<dbReference type="RefSeq" id="WP_181609621.1">
    <property type="nucleotide sequence ID" value="NZ_BAABAM010000006.1"/>
</dbReference>
<evidence type="ECO:0000256" key="2">
    <source>
        <dbReference type="ARBA" id="ARBA00022553"/>
    </source>
</evidence>
<dbReference type="SUPFAM" id="SSF52151">
    <property type="entry name" value="FabD/lysophospholipase-like"/>
    <property type="match status" value="1"/>
</dbReference>
<accession>A0A7W0CGP6</accession>
<dbReference type="Gene3D" id="3.30.70.3290">
    <property type="match status" value="1"/>
</dbReference>
<evidence type="ECO:0000256" key="3">
    <source>
        <dbReference type="ARBA" id="ARBA00022679"/>
    </source>
</evidence>
<dbReference type="SUPFAM" id="SSF47336">
    <property type="entry name" value="ACP-like"/>
    <property type="match status" value="1"/>
</dbReference>
<reference evidence="5 6" key="1">
    <citation type="submission" date="2020-07" db="EMBL/GenBank/DDBJ databases">
        <title>Genomic Encyclopedia of Type Strains, Phase IV (KMG-IV): sequencing the most valuable type-strain genomes for metagenomic binning, comparative biology and taxonomic classification.</title>
        <authorList>
            <person name="Goeker M."/>
        </authorList>
    </citation>
    <scope>NUCLEOTIDE SEQUENCE [LARGE SCALE GENOMIC DNA]</scope>
    <source>
        <strain evidence="5 6">DSM 45533</strain>
    </source>
</reference>
<dbReference type="InterPro" id="IPR016035">
    <property type="entry name" value="Acyl_Trfase/lysoPLipase"/>
</dbReference>
<proteinExistence type="predicted"/>
<protein>
    <submittedName>
        <fullName evidence="5">Acyl transferase domain-containing protein/acyl carrier protein</fullName>
    </submittedName>
</protein>
<keyword evidence="3 5" id="KW-0808">Transferase</keyword>
<evidence type="ECO:0000313" key="5">
    <source>
        <dbReference type="EMBL" id="MBA2890839.1"/>
    </source>
</evidence>
<dbReference type="EMBL" id="JACDUR010000002">
    <property type="protein sequence ID" value="MBA2890839.1"/>
    <property type="molecule type" value="Genomic_DNA"/>
</dbReference>
<dbReference type="GO" id="GO:0004312">
    <property type="term" value="F:fatty acid synthase activity"/>
    <property type="evidence" value="ECO:0007669"/>
    <property type="project" value="TreeGrafter"/>
</dbReference>
<dbReference type="InterPro" id="IPR020806">
    <property type="entry name" value="PKS_PP-bd"/>
</dbReference>
<dbReference type="InterPro" id="IPR050091">
    <property type="entry name" value="PKS_NRPS_Biosynth_Enz"/>
</dbReference>
<dbReference type="PANTHER" id="PTHR43775:SF37">
    <property type="entry name" value="SI:DKEY-61P9.11"/>
    <property type="match status" value="1"/>
</dbReference>
<keyword evidence="6" id="KW-1185">Reference proteome</keyword>
<dbReference type="Gene3D" id="1.10.1200.10">
    <property type="entry name" value="ACP-like"/>
    <property type="match status" value="1"/>
</dbReference>
<evidence type="ECO:0000259" key="4">
    <source>
        <dbReference type="PROSITE" id="PS50075"/>
    </source>
</evidence>
<dbReference type="InterPro" id="IPR036736">
    <property type="entry name" value="ACP-like_sf"/>
</dbReference>
<name>A0A7W0CGP6_9ACTN</name>
<gene>
    <name evidence="5" type="ORF">HNR30_002180</name>
</gene>
<dbReference type="SMART" id="SM00827">
    <property type="entry name" value="PKS_AT"/>
    <property type="match status" value="1"/>
</dbReference>
<dbReference type="InterPro" id="IPR016036">
    <property type="entry name" value="Malonyl_transacylase_ACP-bd"/>
</dbReference>
<dbReference type="InterPro" id="IPR014043">
    <property type="entry name" value="Acyl_transferase_dom"/>
</dbReference>
<dbReference type="Proteomes" id="UP000530928">
    <property type="component" value="Unassembled WGS sequence"/>
</dbReference>
<organism evidence="5 6">
    <name type="scientific">Nonomuraea soli</name>
    <dbReference type="NCBI Taxonomy" id="1032476"/>
    <lineage>
        <taxon>Bacteria</taxon>
        <taxon>Bacillati</taxon>
        <taxon>Actinomycetota</taxon>
        <taxon>Actinomycetes</taxon>
        <taxon>Streptosporangiales</taxon>
        <taxon>Streptosporangiaceae</taxon>
        <taxon>Nonomuraea</taxon>
    </lineage>
</organism>
<dbReference type="InterPro" id="IPR001227">
    <property type="entry name" value="Ac_transferase_dom_sf"/>
</dbReference>
<dbReference type="GO" id="GO:0006633">
    <property type="term" value="P:fatty acid biosynthetic process"/>
    <property type="evidence" value="ECO:0007669"/>
    <property type="project" value="TreeGrafter"/>
</dbReference>
<dbReference type="Gene3D" id="3.40.366.10">
    <property type="entry name" value="Malonyl-Coenzyme A Acyl Carrier Protein, domain 2"/>
    <property type="match status" value="1"/>
</dbReference>
<dbReference type="Pfam" id="PF00698">
    <property type="entry name" value="Acyl_transf_1"/>
    <property type="match status" value="1"/>
</dbReference>
<evidence type="ECO:0000313" key="6">
    <source>
        <dbReference type="Proteomes" id="UP000530928"/>
    </source>
</evidence>
<dbReference type="PANTHER" id="PTHR43775">
    <property type="entry name" value="FATTY ACID SYNTHASE"/>
    <property type="match status" value="1"/>
</dbReference>
<dbReference type="AlphaFoldDB" id="A0A7W0CGP6"/>
<dbReference type="GO" id="GO:0031177">
    <property type="term" value="F:phosphopantetheine binding"/>
    <property type="evidence" value="ECO:0007669"/>
    <property type="project" value="InterPro"/>
</dbReference>
<dbReference type="SUPFAM" id="SSF55048">
    <property type="entry name" value="Probable ACP-binding domain of malonyl-CoA ACP transacylase"/>
    <property type="match status" value="1"/>
</dbReference>
<dbReference type="Pfam" id="PF00550">
    <property type="entry name" value="PP-binding"/>
    <property type="match status" value="1"/>
</dbReference>
<feature type="domain" description="Carrier" evidence="4">
    <location>
        <begin position="415"/>
        <end position="490"/>
    </location>
</feature>
<dbReference type="InterPro" id="IPR009081">
    <property type="entry name" value="PP-bd_ACP"/>
</dbReference>
<evidence type="ECO:0000256" key="1">
    <source>
        <dbReference type="ARBA" id="ARBA00022450"/>
    </source>
</evidence>
<dbReference type="SMART" id="SM00823">
    <property type="entry name" value="PKS_PP"/>
    <property type="match status" value="1"/>
</dbReference>
<sequence>MIGPLVLSAPDPAGLAARAADLRSGLDTTLNDALPAIRAVLRTGLDIRGGAGAERAVILASGPARLTGLTALAEGRPDPLVVRGRADGERRPVLVFSGAGAQRPGMCRELMEGDADFRAAASDALDLFGGGVADALAGRRGAPDMQRPEIHLPALFTTQVGLAAMWARCLAPPAAVIGHSIGEIAAAYVAGALTLEEAATVTRTMGAAVGELTGGSAMLSVLAPAERINGLLVEGVELAAVNGPRVVMVAGPDGEVRALAMLLRQMRIACKLMPGGYGVHWSGVEQVREPLMALRFPRRTPETPLYSAAEGGSLVADGLSDGHWFQCLRAPVQFTAVLRSAAFAQPVAFVEVSPSPVVAYGMQQAIADEVPVVGAPEDTSSGFLRGLAEAHVAGVAVDWKSAPAGGADLRTPSGELSGDLLALVLAELATVTGRLGAFPDDTFQACGLDSAGAVRLASRLSAATGTRLTAAALFEHATPAALATYLREPQDRAVPVPGRRDASGEDGLGNEFELLLKEIGTGVE</sequence>